<reference evidence="2 3" key="1">
    <citation type="submission" date="2019-07" db="EMBL/GenBank/DDBJ databases">
        <title>Genomics analysis of Aphanomyces spp. identifies a new class of oomycete effector associated with host adaptation.</title>
        <authorList>
            <person name="Gaulin E."/>
        </authorList>
    </citation>
    <scope>NUCLEOTIDE SEQUENCE [LARGE SCALE GENOMIC DNA]</scope>
    <source>
        <strain evidence="2 3">ATCC 201684</strain>
    </source>
</reference>
<dbReference type="AlphaFoldDB" id="A0A6G0X542"/>
<dbReference type="Proteomes" id="UP000481153">
    <property type="component" value="Unassembled WGS sequence"/>
</dbReference>
<sequence>MPALPSVSSQLKVRGEVASRRPPEKDTDQVSIKLYFGHFAKENHSSLCPVQMNQTCQTLNLDVFQYTDFLDFLVSTVREKSIGVGTLNGYLSQCREKSIY</sequence>
<evidence type="ECO:0000256" key="1">
    <source>
        <dbReference type="SAM" id="MobiDB-lite"/>
    </source>
</evidence>
<evidence type="ECO:0000313" key="2">
    <source>
        <dbReference type="EMBL" id="KAF0735076.1"/>
    </source>
</evidence>
<comment type="caution">
    <text evidence="2">The sequence shown here is derived from an EMBL/GenBank/DDBJ whole genome shotgun (WGS) entry which is preliminary data.</text>
</comment>
<dbReference type="EMBL" id="VJMJ01000101">
    <property type="protein sequence ID" value="KAF0735076.1"/>
    <property type="molecule type" value="Genomic_DNA"/>
</dbReference>
<organism evidence="2 3">
    <name type="scientific">Aphanomyces euteiches</name>
    <dbReference type="NCBI Taxonomy" id="100861"/>
    <lineage>
        <taxon>Eukaryota</taxon>
        <taxon>Sar</taxon>
        <taxon>Stramenopiles</taxon>
        <taxon>Oomycota</taxon>
        <taxon>Saprolegniomycetes</taxon>
        <taxon>Saprolegniales</taxon>
        <taxon>Verrucalvaceae</taxon>
        <taxon>Aphanomyces</taxon>
    </lineage>
</organism>
<name>A0A6G0X542_9STRA</name>
<proteinExistence type="predicted"/>
<evidence type="ECO:0000313" key="3">
    <source>
        <dbReference type="Proteomes" id="UP000481153"/>
    </source>
</evidence>
<protein>
    <submittedName>
        <fullName evidence="2">Uncharacterized protein</fullName>
    </submittedName>
</protein>
<keyword evidence="3" id="KW-1185">Reference proteome</keyword>
<feature type="compositionally biased region" description="Polar residues" evidence="1">
    <location>
        <begin position="1"/>
        <end position="11"/>
    </location>
</feature>
<feature type="region of interest" description="Disordered" evidence="1">
    <location>
        <begin position="1"/>
        <end position="26"/>
    </location>
</feature>
<gene>
    <name evidence="2" type="ORF">Ae201684_008289</name>
</gene>
<feature type="compositionally biased region" description="Basic and acidic residues" evidence="1">
    <location>
        <begin position="13"/>
        <end position="26"/>
    </location>
</feature>
<accession>A0A6G0X542</accession>